<feature type="signal peptide" evidence="7">
    <location>
        <begin position="1"/>
        <end position="24"/>
    </location>
</feature>
<dbReference type="Proteomes" id="UP001501565">
    <property type="component" value="Unassembled WGS sequence"/>
</dbReference>
<name>A0ABP7MYZ4_9GAMM</name>
<comment type="caution">
    <text evidence="9">The sequence shown here is derived from an EMBL/GenBank/DDBJ whole genome shotgun (WGS) entry which is preliminary data.</text>
</comment>
<comment type="similarity">
    <text evidence="1">Belongs to the glycerophosphoryl diester phosphodiesterase family.</text>
</comment>
<accession>A0ABP7MYZ4</accession>
<keyword evidence="5" id="KW-0378">Hydrolase</keyword>
<dbReference type="CDD" id="cd08560">
    <property type="entry name" value="GDPD_EcGlpQ_like_1"/>
    <property type="match status" value="1"/>
</dbReference>
<keyword evidence="4" id="KW-0319">Glycerol metabolism</keyword>
<evidence type="ECO:0000256" key="5">
    <source>
        <dbReference type="ARBA" id="ARBA00022801"/>
    </source>
</evidence>
<keyword evidence="3 7" id="KW-0732">Signal</keyword>
<evidence type="ECO:0000313" key="9">
    <source>
        <dbReference type="EMBL" id="GAA3931102.1"/>
    </source>
</evidence>
<feature type="chain" id="PRO_5046611221" description="glycerophosphodiester phosphodiesterase" evidence="7">
    <location>
        <begin position="25"/>
        <end position="442"/>
    </location>
</feature>
<evidence type="ECO:0000256" key="7">
    <source>
        <dbReference type="SAM" id="SignalP"/>
    </source>
</evidence>
<protein>
    <recommendedName>
        <fullName evidence="2">glycerophosphodiester phosphodiesterase</fullName>
        <ecNumber evidence="2">3.1.4.46</ecNumber>
    </recommendedName>
</protein>
<evidence type="ECO:0000256" key="1">
    <source>
        <dbReference type="ARBA" id="ARBA00007277"/>
    </source>
</evidence>
<organism evidence="9 10">
    <name type="scientific">Litoribacillus peritrichatus</name>
    <dbReference type="NCBI Taxonomy" id="718191"/>
    <lineage>
        <taxon>Bacteria</taxon>
        <taxon>Pseudomonadati</taxon>
        <taxon>Pseudomonadota</taxon>
        <taxon>Gammaproteobacteria</taxon>
        <taxon>Oceanospirillales</taxon>
        <taxon>Oceanospirillaceae</taxon>
        <taxon>Litoribacillus</taxon>
    </lineage>
</organism>
<dbReference type="Gene3D" id="3.20.20.190">
    <property type="entry name" value="Phosphatidylinositol (PI) phosphodiesterase"/>
    <property type="match status" value="1"/>
</dbReference>
<evidence type="ECO:0000256" key="6">
    <source>
        <dbReference type="ARBA" id="ARBA00047512"/>
    </source>
</evidence>
<dbReference type="PROSITE" id="PS51704">
    <property type="entry name" value="GP_PDE"/>
    <property type="match status" value="1"/>
</dbReference>
<keyword evidence="10" id="KW-1185">Reference proteome</keyword>
<gene>
    <name evidence="9" type="ORF">GCM10022277_29790</name>
</gene>
<dbReference type="InterPro" id="IPR017946">
    <property type="entry name" value="PLC-like_Pdiesterase_TIM-brl"/>
</dbReference>
<feature type="domain" description="GP-PDE" evidence="8">
    <location>
        <begin position="95"/>
        <end position="392"/>
    </location>
</feature>
<comment type="catalytic activity">
    <reaction evidence="6">
        <text>a sn-glycero-3-phosphodiester + H2O = an alcohol + sn-glycerol 3-phosphate + H(+)</text>
        <dbReference type="Rhea" id="RHEA:12969"/>
        <dbReference type="ChEBI" id="CHEBI:15377"/>
        <dbReference type="ChEBI" id="CHEBI:15378"/>
        <dbReference type="ChEBI" id="CHEBI:30879"/>
        <dbReference type="ChEBI" id="CHEBI:57597"/>
        <dbReference type="ChEBI" id="CHEBI:83408"/>
        <dbReference type="EC" id="3.1.4.46"/>
    </reaction>
</comment>
<dbReference type="Pfam" id="PF03009">
    <property type="entry name" value="GDPD"/>
    <property type="match status" value="1"/>
</dbReference>
<dbReference type="EC" id="3.1.4.46" evidence="2"/>
<dbReference type="PANTHER" id="PTHR43620">
    <property type="entry name" value="GLYCEROPHOSPHORYL DIESTER PHOSPHODIESTERASE"/>
    <property type="match status" value="1"/>
</dbReference>
<evidence type="ECO:0000256" key="2">
    <source>
        <dbReference type="ARBA" id="ARBA00012247"/>
    </source>
</evidence>
<evidence type="ECO:0000259" key="8">
    <source>
        <dbReference type="PROSITE" id="PS51704"/>
    </source>
</evidence>
<dbReference type="PANTHER" id="PTHR43620:SF7">
    <property type="entry name" value="GLYCEROPHOSPHODIESTER PHOSPHODIESTERASE GDPD5-RELATED"/>
    <property type="match status" value="1"/>
</dbReference>
<dbReference type="SUPFAM" id="SSF51695">
    <property type="entry name" value="PLC-like phosphodiesterases"/>
    <property type="match status" value="1"/>
</dbReference>
<reference evidence="10" key="1">
    <citation type="journal article" date="2019" name="Int. J. Syst. Evol. Microbiol.">
        <title>The Global Catalogue of Microorganisms (GCM) 10K type strain sequencing project: providing services to taxonomists for standard genome sequencing and annotation.</title>
        <authorList>
            <consortium name="The Broad Institute Genomics Platform"/>
            <consortium name="The Broad Institute Genome Sequencing Center for Infectious Disease"/>
            <person name="Wu L."/>
            <person name="Ma J."/>
        </authorList>
    </citation>
    <scope>NUCLEOTIDE SEQUENCE [LARGE SCALE GENOMIC DNA]</scope>
    <source>
        <strain evidence="10">JCM 17551</strain>
    </source>
</reference>
<dbReference type="InterPro" id="IPR030395">
    <property type="entry name" value="GP_PDE_dom"/>
</dbReference>
<dbReference type="RefSeq" id="WP_344799356.1">
    <property type="nucleotide sequence ID" value="NZ_BAABBN010000007.1"/>
</dbReference>
<proteinExistence type="inferred from homology"/>
<evidence type="ECO:0000256" key="4">
    <source>
        <dbReference type="ARBA" id="ARBA00022798"/>
    </source>
</evidence>
<dbReference type="EMBL" id="BAABBN010000007">
    <property type="protein sequence ID" value="GAA3931102.1"/>
    <property type="molecule type" value="Genomic_DNA"/>
</dbReference>
<evidence type="ECO:0000313" key="10">
    <source>
        <dbReference type="Proteomes" id="UP001501565"/>
    </source>
</evidence>
<sequence length="442" mass="49633">MRLSGFFTALLMAVTVVLSQNSLAEVARDLPEKQAAFGLYDSQRSDLRKKLESFRKKYARVHLGPRPFYLVNEMDESPLKDKLKRCENRRFTSSKFSIGHRGAPMQFPEHTKESYEAAARMGAGIVECDVTFTKDEALVCRHSQCDLHTTTNILETPLAQQCTVPPEFDAQGKLVNAADIKCCTSNITVAEFKTLEGKMDAANTNATSIAEYMNATPNWRTDVYAARGTLLTHAESIELLDALGVDFTPELKAPQVEMPYQGDFSQEAYAQKMLDEYKQAGIHSKRVWPQSFNYEDIVYWINHDPRFGRQAVYLDGTYNLDVTLAEMETWVADGVKVIAPPMWVLLDVNANGEIVPSQYALNAKEAGLKIITWTLERSGLLKDNGGWYYQTVNGDTGNTDVIDNEGDVFEVLDVLAQEVGIIGMFSDWPATTTYYANCMRLR</sequence>
<evidence type="ECO:0000256" key="3">
    <source>
        <dbReference type="ARBA" id="ARBA00022729"/>
    </source>
</evidence>